<dbReference type="SUPFAM" id="SSF55931">
    <property type="entry name" value="Glutamine synthetase/guanido kinase"/>
    <property type="match status" value="1"/>
</dbReference>
<keyword evidence="2" id="KW-0808">Transferase</keyword>
<dbReference type="AlphaFoldDB" id="A0AAD3MT14"/>
<feature type="region of interest" description="Disordered" evidence="1">
    <location>
        <begin position="1"/>
        <end position="20"/>
    </location>
</feature>
<evidence type="ECO:0000313" key="2">
    <source>
        <dbReference type="EMBL" id="GLD59332.1"/>
    </source>
</evidence>
<organism evidence="2 3">
    <name type="scientific">Lates japonicus</name>
    <name type="common">Japanese lates</name>
    <dbReference type="NCBI Taxonomy" id="270547"/>
    <lineage>
        <taxon>Eukaryota</taxon>
        <taxon>Metazoa</taxon>
        <taxon>Chordata</taxon>
        <taxon>Craniata</taxon>
        <taxon>Vertebrata</taxon>
        <taxon>Euteleostomi</taxon>
        <taxon>Actinopterygii</taxon>
        <taxon>Neopterygii</taxon>
        <taxon>Teleostei</taxon>
        <taxon>Neoteleostei</taxon>
        <taxon>Acanthomorphata</taxon>
        <taxon>Carangaria</taxon>
        <taxon>Carangaria incertae sedis</taxon>
        <taxon>Centropomidae</taxon>
        <taxon>Lates</taxon>
    </lineage>
</organism>
<evidence type="ECO:0000313" key="3">
    <source>
        <dbReference type="Proteomes" id="UP001279410"/>
    </source>
</evidence>
<accession>A0AAD3MT14</accession>
<keyword evidence="2" id="KW-0418">Kinase</keyword>
<dbReference type="GO" id="GO:0016301">
    <property type="term" value="F:kinase activity"/>
    <property type="evidence" value="ECO:0007669"/>
    <property type="project" value="UniProtKB-KW"/>
</dbReference>
<feature type="region of interest" description="Disordered" evidence="1">
    <location>
        <begin position="56"/>
        <end position="95"/>
    </location>
</feature>
<sequence length="245" mass="26255">MTGFGAGRPSVEFGSPDPMSQFHLKRVSLTQEFPDPVEPTWMGLNSLTPAMYRDSSTAAPTVAPPISMRSGPRPEEPALAAAGGRGATGRLPLAGGQTRSMRELNLSSPTSSQLRRCGLRTGLDASYLDEERWQPCDLGQLDDHLRLVSTQDDANIAGVLLNASASTLQKLEEYYRAPTPIHLEAAGMESSALYVVSNAATIGLSEVELTQLVVDGSSCSSPWRRGLEAADRDITSLFPHRSRSG</sequence>
<reference evidence="2" key="1">
    <citation type="submission" date="2022-08" db="EMBL/GenBank/DDBJ databases">
        <title>Genome sequencing of akame (Lates japonicus).</title>
        <authorList>
            <person name="Hashiguchi Y."/>
            <person name="Takahashi H."/>
        </authorList>
    </citation>
    <scope>NUCLEOTIDE SEQUENCE</scope>
    <source>
        <strain evidence="2">Kochi</strain>
    </source>
</reference>
<gene>
    <name evidence="2" type="ORF">AKAME5_002892200</name>
</gene>
<protein>
    <submittedName>
        <fullName evidence="2">Creatine kinase M-type-like isoform X1</fullName>
    </submittedName>
</protein>
<name>A0AAD3MT14_LATJO</name>
<dbReference type="InterPro" id="IPR014746">
    <property type="entry name" value="Gln_synth/guanido_kin_cat_dom"/>
</dbReference>
<proteinExistence type="predicted"/>
<evidence type="ECO:0000256" key="1">
    <source>
        <dbReference type="SAM" id="MobiDB-lite"/>
    </source>
</evidence>
<feature type="compositionally biased region" description="Low complexity" evidence="1">
    <location>
        <begin position="77"/>
        <end position="95"/>
    </location>
</feature>
<dbReference type="Proteomes" id="UP001279410">
    <property type="component" value="Unassembled WGS sequence"/>
</dbReference>
<keyword evidence="3" id="KW-1185">Reference proteome</keyword>
<dbReference type="EMBL" id="BRZM01004743">
    <property type="protein sequence ID" value="GLD59332.1"/>
    <property type="molecule type" value="Genomic_DNA"/>
</dbReference>
<comment type="caution">
    <text evidence="2">The sequence shown here is derived from an EMBL/GenBank/DDBJ whole genome shotgun (WGS) entry which is preliminary data.</text>
</comment>